<keyword evidence="4 6" id="KW-1133">Transmembrane helix</keyword>
<dbReference type="InterPro" id="IPR050681">
    <property type="entry name" value="CDF/SLC30A"/>
</dbReference>
<dbReference type="EMBL" id="JBHRZS010000002">
    <property type="protein sequence ID" value="MFC3878541.1"/>
    <property type="molecule type" value="Genomic_DNA"/>
</dbReference>
<dbReference type="InterPro" id="IPR027469">
    <property type="entry name" value="Cation_efflux_TMD_sf"/>
</dbReference>
<protein>
    <submittedName>
        <fullName evidence="8">Cation transporter</fullName>
    </submittedName>
</protein>
<keyword evidence="3" id="KW-0813">Transport</keyword>
<evidence type="ECO:0000259" key="7">
    <source>
        <dbReference type="Pfam" id="PF01545"/>
    </source>
</evidence>
<proteinExistence type="predicted"/>
<keyword evidence="9" id="KW-1185">Reference proteome</keyword>
<feature type="transmembrane region" description="Helical" evidence="6">
    <location>
        <begin position="180"/>
        <end position="198"/>
    </location>
</feature>
<feature type="transmembrane region" description="Helical" evidence="6">
    <location>
        <begin position="120"/>
        <end position="138"/>
    </location>
</feature>
<dbReference type="Pfam" id="PF01545">
    <property type="entry name" value="Cation_efflux"/>
    <property type="match status" value="1"/>
</dbReference>
<evidence type="ECO:0000256" key="6">
    <source>
        <dbReference type="SAM" id="Phobius"/>
    </source>
</evidence>
<feature type="transmembrane region" description="Helical" evidence="6">
    <location>
        <begin position="219"/>
        <end position="236"/>
    </location>
</feature>
<dbReference type="SUPFAM" id="SSF161111">
    <property type="entry name" value="Cation efflux protein transmembrane domain-like"/>
    <property type="match status" value="1"/>
</dbReference>
<comment type="caution">
    <text evidence="8">The sequence shown here is derived from an EMBL/GenBank/DDBJ whole genome shotgun (WGS) entry which is preliminary data.</text>
</comment>
<keyword evidence="3" id="KW-0862">Zinc</keyword>
<gene>
    <name evidence="8" type="ORF">ACFOSV_00040</name>
</gene>
<name>A0ABV8ANY2_9BACT</name>
<comment type="subcellular location">
    <subcellularLocation>
        <location evidence="1">Membrane</location>
        <topology evidence="1">Multi-pass membrane protein</topology>
    </subcellularLocation>
</comment>
<dbReference type="PANTHER" id="PTHR11562">
    <property type="entry name" value="CATION EFFLUX PROTEIN/ ZINC TRANSPORTER"/>
    <property type="match status" value="1"/>
</dbReference>
<keyword evidence="2 6" id="KW-0812">Transmembrane</keyword>
<keyword evidence="5 6" id="KW-0472">Membrane</keyword>
<dbReference type="Proteomes" id="UP001595805">
    <property type="component" value="Unassembled WGS sequence"/>
</dbReference>
<accession>A0ABV8ANY2</accession>
<evidence type="ECO:0000313" key="9">
    <source>
        <dbReference type="Proteomes" id="UP001595805"/>
    </source>
</evidence>
<feature type="domain" description="Cation efflux protein transmembrane" evidence="7">
    <location>
        <begin position="87"/>
        <end position="261"/>
    </location>
</feature>
<reference evidence="9" key="1">
    <citation type="journal article" date="2019" name="Int. J. Syst. Evol. Microbiol.">
        <title>The Global Catalogue of Microorganisms (GCM) 10K type strain sequencing project: providing services to taxonomists for standard genome sequencing and annotation.</title>
        <authorList>
            <consortium name="The Broad Institute Genomics Platform"/>
            <consortium name="The Broad Institute Genome Sequencing Center for Infectious Disease"/>
            <person name="Wu L."/>
            <person name="Ma J."/>
        </authorList>
    </citation>
    <scope>NUCLEOTIDE SEQUENCE [LARGE SCALE GENOMIC DNA]</scope>
    <source>
        <strain evidence="9">CCUG 60523</strain>
    </source>
</reference>
<dbReference type="SUPFAM" id="SSF55008">
    <property type="entry name" value="HMA, heavy metal-associated domain"/>
    <property type="match status" value="1"/>
</dbReference>
<evidence type="ECO:0000256" key="2">
    <source>
        <dbReference type="ARBA" id="ARBA00022692"/>
    </source>
</evidence>
<evidence type="ECO:0000256" key="1">
    <source>
        <dbReference type="ARBA" id="ARBA00004141"/>
    </source>
</evidence>
<organism evidence="8 9">
    <name type="scientific">Algoriphagus namhaensis</name>
    <dbReference type="NCBI Taxonomy" id="915353"/>
    <lineage>
        <taxon>Bacteria</taxon>
        <taxon>Pseudomonadati</taxon>
        <taxon>Bacteroidota</taxon>
        <taxon>Cytophagia</taxon>
        <taxon>Cytophagales</taxon>
        <taxon>Cyclobacteriaceae</taxon>
        <taxon>Algoriphagus</taxon>
    </lineage>
</organism>
<feature type="transmembrane region" description="Helical" evidence="6">
    <location>
        <begin position="86"/>
        <end position="108"/>
    </location>
</feature>
<dbReference type="InterPro" id="IPR036163">
    <property type="entry name" value="HMA_dom_sf"/>
</dbReference>
<dbReference type="RefSeq" id="WP_377902145.1">
    <property type="nucleotide sequence ID" value="NZ_JBHRZS010000002.1"/>
</dbReference>
<evidence type="ECO:0000313" key="8">
    <source>
        <dbReference type="EMBL" id="MFC3878541.1"/>
    </source>
</evidence>
<feature type="transmembrane region" description="Helical" evidence="6">
    <location>
        <begin position="150"/>
        <end position="168"/>
    </location>
</feature>
<dbReference type="InterPro" id="IPR058533">
    <property type="entry name" value="Cation_efflux_TM"/>
</dbReference>
<feature type="transmembrane region" description="Helical" evidence="6">
    <location>
        <begin position="242"/>
        <end position="260"/>
    </location>
</feature>
<dbReference type="PANTHER" id="PTHR11562:SF17">
    <property type="entry name" value="RE54080P-RELATED"/>
    <property type="match status" value="1"/>
</dbReference>
<evidence type="ECO:0000256" key="4">
    <source>
        <dbReference type="ARBA" id="ARBA00022989"/>
    </source>
</evidence>
<keyword evidence="3" id="KW-0864">Zinc transport</keyword>
<evidence type="ECO:0000256" key="5">
    <source>
        <dbReference type="ARBA" id="ARBA00023136"/>
    </source>
</evidence>
<sequence length="264" mass="29491">MKKSVFEITQMDCPSEENLIRMKLEGVDGIANLNFDIPNRKLTVYHSGEIGPIEKSLAELNLGEKKLSTSITDQEEFEEHQDQKKLLWMVLLINFFFFLLEMTFGLISKSMGLVADSLDMLADSFVYGISLFAVGAAIHRKKRIASIAGYFQIVLALIGFVEVLRRFLGSEKLPDFQTMIWVSLLALVANALCLYLLQKSKTKEEAHMKASMIFTSNDVIINAGVIVAALLVNWLNSSLPDLLVGIIVFALVIQGAFRILKLAK</sequence>
<evidence type="ECO:0000256" key="3">
    <source>
        <dbReference type="ARBA" id="ARBA00022906"/>
    </source>
</evidence>
<keyword evidence="3" id="KW-0406">Ion transport</keyword>
<dbReference type="Gene3D" id="1.20.1510.10">
    <property type="entry name" value="Cation efflux protein transmembrane domain"/>
    <property type="match status" value="1"/>
</dbReference>